<gene>
    <name evidence="1" type="ORF">EST54_16005</name>
</gene>
<reference evidence="1 2" key="1">
    <citation type="submission" date="2019-01" db="EMBL/GenBank/DDBJ databases">
        <title>Draft genome sequences of the type strain Streptomyces sioyaensis DSM 40032 and its novel strain, TM32, a thermotolerant antibiotics-producing actinobacterium.</title>
        <authorList>
            <person name="Nakaew N."/>
            <person name="Lumyong S."/>
            <person name="Sloan W.T."/>
            <person name="Sungthong R."/>
        </authorList>
    </citation>
    <scope>NUCLEOTIDE SEQUENCE [LARGE SCALE GENOMIC DNA]</scope>
    <source>
        <strain evidence="1 2">DSM 40032</strain>
    </source>
</reference>
<dbReference type="InterPro" id="IPR010033">
    <property type="entry name" value="HAD_SF_ppase_IIIC"/>
</dbReference>
<dbReference type="Proteomes" id="UP000289482">
    <property type="component" value="Unassembled WGS sequence"/>
</dbReference>
<proteinExistence type="predicted"/>
<dbReference type="SUPFAM" id="SSF56784">
    <property type="entry name" value="HAD-like"/>
    <property type="match status" value="1"/>
</dbReference>
<dbReference type="NCBIfam" id="TIGR01686">
    <property type="entry name" value="FkbH"/>
    <property type="match status" value="1"/>
</dbReference>
<dbReference type="Gene3D" id="3.40.50.1110">
    <property type="entry name" value="SGNH hydrolase"/>
    <property type="match status" value="1"/>
</dbReference>
<dbReference type="RefSeq" id="WP_129248300.1">
    <property type="nucleotide sequence ID" value="NZ_JABZEL010000009.1"/>
</dbReference>
<dbReference type="InterPro" id="IPR023214">
    <property type="entry name" value="HAD_sf"/>
</dbReference>
<dbReference type="InterPro" id="IPR036412">
    <property type="entry name" value="HAD-like_sf"/>
</dbReference>
<sequence>MTDTIETDLLALLREATGAGTPPGPAVRSELLQLDDPKTALRAGKILEGLPPEGGELRPVRVGILATCTIGSYPHLLRTALVGTGALPTLEPGTYGMFEISLATAAFAENGDPDVVSCLLDESYFLPEEWDATDVPALEEHLATRLADLRQLLRTSNELSSATLLVHTLPLPARVGDSIISRRARTRLAQAWHRLNADILALADDSNRIEAVDLAGALAENAVRARDDRLHAFGDLPYTDGALLVLAHEVRRFVQAKLGLSRKVLALDLDNTLWGGVLGEVGAEGVQLGGLYPGNCYQRLQRTVARLRDQGVVLALASKNDAEPVEKALTEHPEMLLRPESFSATAVNWRPKAGNLRAMADSLDLATGSFVFMDDSPFERGQVAAELPEVALVPADGDPAHLVRSLLRDGWFDVIELTATDRTRPELYRTRARRNEFSGGFGSSEEYLHALGLELTAAEATAYSVPRIAQLAARTNQFNLTGIRYDEPATAAMSTDPAHLVAAFSVRDRFGDEGITGAAWVERGADTWRVANMVLSCRVLGRGVELAIAGWLADRARTAGAATLQGRFVPSGRNGVAGEFWTKAGFTPTEGDGVFELDLTTGDGPTPAWINVVEIEGSRASS</sequence>
<evidence type="ECO:0000313" key="2">
    <source>
        <dbReference type="Proteomes" id="UP000289482"/>
    </source>
</evidence>
<dbReference type="GeneID" id="95779465"/>
<dbReference type="InterPro" id="IPR036514">
    <property type="entry name" value="SGNH_hydro_sf"/>
</dbReference>
<dbReference type="Gene3D" id="3.40.50.1000">
    <property type="entry name" value="HAD superfamily/HAD-like"/>
    <property type="match status" value="1"/>
</dbReference>
<dbReference type="InterPro" id="IPR010037">
    <property type="entry name" value="FkbH_domain"/>
</dbReference>
<comment type="caution">
    <text evidence="1">The sequence shown here is derived from an EMBL/GenBank/DDBJ whole genome shotgun (WGS) entry which is preliminary data.</text>
</comment>
<organism evidence="1 2">
    <name type="scientific">Streptomyces sioyaensis</name>
    <dbReference type="NCBI Taxonomy" id="67364"/>
    <lineage>
        <taxon>Bacteria</taxon>
        <taxon>Bacillati</taxon>
        <taxon>Actinomycetota</taxon>
        <taxon>Actinomycetes</taxon>
        <taxon>Kitasatosporales</taxon>
        <taxon>Streptomycetaceae</taxon>
        <taxon>Streptomyces</taxon>
    </lineage>
</organism>
<dbReference type="AlphaFoldDB" id="A0A4Q1R3X9"/>
<evidence type="ECO:0000313" key="1">
    <source>
        <dbReference type="EMBL" id="RXS66263.1"/>
    </source>
</evidence>
<keyword evidence="2" id="KW-1185">Reference proteome</keyword>
<dbReference type="NCBIfam" id="TIGR01681">
    <property type="entry name" value="HAD-SF-IIIC"/>
    <property type="match status" value="1"/>
</dbReference>
<protein>
    <submittedName>
        <fullName evidence="1">HAD-IIIC family phosphatase</fullName>
    </submittedName>
</protein>
<name>A0A4Q1R3X9_9ACTN</name>
<dbReference type="EMBL" id="SDIF01000039">
    <property type="protein sequence ID" value="RXS66263.1"/>
    <property type="molecule type" value="Genomic_DNA"/>
</dbReference>
<accession>A0A4Q1R3X9</accession>